<organism evidence="2">
    <name type="scientific">uncultured Caudovirales phage</name>
    <dbReference type="NCBI Taxonomy" id="2100421"/>
    <lineage>
        <taxon>Viruses</taxon>
        <taxon>Duplodnaviria</taxon>
        <taxon>Heunggongvirae</taxon>
        <taxon>Uroviricota</taxon>
        <taxon>Caudoviricetes</taxon>
        <taxon>Peduoviridae</taxon>
        <taxon>Maltschvirus</taxon>
        <taxon>Maltschvirus maltsch</taxon>
    </lineage>
</organism>
<protein>
    <submittedName>
        <fullName evidence="2">Terminase small subunit</fullName>
    </submittedName>
</protein>
<dbReference type="InterPro" id="IPR038713">
    <property type="entry name" value="Terminase_Gp1_N_sf"/>
</dbReference>
<name>A0A6J7X0W4_9CAUD</name>
<evidence type="ECO:0000256" key="1">
    <source>
        <dbReference type="SAM" id="MobiDB-lite"/>
    </source>
</evidence>
<dbReference type="Gene3D" id="1.10.10.1400">
    <property type="entry name" value="Terminase, small subunit, N-terminal DNA-binding domain, HTH motif"/>
    <property type="match status" value="1"/>
</dbReference>
<dbReference type="GO" id="GO:0051276">
    <property type="term" value="P:chromosome organization"/>
    <property type="evidence" value="ECO:0007669"/>
    <property type="project" value="InterPro"/>
</dbReference>
<sequence length="242" mass="28314">MSDDNDDEPYVPKVTTKPKPDYLDRKDKANLKRQGNRPSQSNRIVKYRRELREMNIHKPLRHTTKQHVEAIKSIKEHLTETWKAHWDKVENYRKLTPKQIEFARQYAINGRTNKCGAARLAGYDSGNYNVLLRMANKNLAIPHFHDLVTAFEIEEKARMKINIEDVVKWFNDIATAAMQTGDFTNANRAMENLAKYLGMFVDKKEITHRTVHSKEELDTRISELTAILKEAEPDLERKLRIN</sequence>
<accession>A0A6J7X0W4</accession>
<dbReference type="EMBL" id="LR798334">
    <property type="protein sequence ID" value="CAB5224025.1"/>
    <property type="molecule type" value="Genomic_DNA"/>
</dbReference>
<dbReference type="InterPro" id="IPR005335">
    <property type="entry name" value="Terminase_ssu"/>
</dbReference>
<gene>
    <name evidence="2" type="ORF">UFOVP735_23</name>
</gene>
<feature type="region of interest" description="Disordered" evidence="1">
    <location>
        <begin position="1"/>
        <end position="41"/>
    </location>
</feature>
<reference evidence="2" key="1">
    <citation type="submission" date="2020-05" db="EMBL/GenBank/DDBJ databases">
        <authorList>
            <person name="Chiriac C."/>
            <person name="Salcher M."/>
            <person name="Ghai R."/>
            <person name="Kavagutti S V."/>
        </authorList>
    </citation>
    <scope>NUCLEOTIDE SEQUENCE</scope>
</reference>
<proteinExistence type="predicted"/>
<feature type="compositionally biased region" description="Basic and acidic residues" evidence="1">
    <location>
        <begin position="18"/>
        <end position="30"/>
    </location>
</feature>
<evidence type="ECO:0000313" key="2">
    <source>
        <dbReference type="EMBL" id="CAB5224025.1"/>
    </source>
</evidence>
<dbReference type="Pfam" id="PF03592">
    <property type="entry name" value="Terminase_2"/>
    <property type="match status" value="1"/>
</dbReference>